<keyword evidence="1" id="KW-0472">Membrane</keyword>
<dbReference type="RefSeq" id="WP_353718505.1">
    <property type="nucleotide sequence ID" value="NZ_CP159289.1"/>
</dbReference>
<feature type="transmembrane region" description="Helical" evidence="1">
    <location>
        <begin position="522"/>
        <end position="540"/>
    </location>
</feature>
<reference evidence="2" key="1">
    <citation type="submission" date="2024-06" db="EMBL/GenBank/DDBJ databases">
        <title>Sequencing and assembly of the genome of Dyadobacter sp. strain 676, a symbiont of Cyamopsis tetragonoloba.</title>
        <authorList>
            <person name="Guro P."/>
            <person name="Sazanova A."/>
            <person name="Kuznetsova I."/>
            <person name="Belimov A."/>
            <person name="Safronova V."/>
        </authorList>
    </citation>
    <scope>NUCLEOTIDE SEQUENCE</scope>
    <source>
        <strain evidence="2">676</strain>
    </source>
</reference>
<evidence type="ECO:0008006" key="3">
    <source>
        <dbReference type="Google" id="ProtNLM"/>
    </source>
</evidence>
<sequence>MIETDFNWTEPLNLLLIFAMLALLALQCGLLVIRHRHSSRMAIRLVLNGFLWLVVLAWILDPCFKSAREAEKGLLVGGNVPRNVFDRLRDSLPDARVLSPEDVRNAQVDTLVIAGQAFDEAVFAAIRQSRIGPGPQWLPYFAPDEFHGLWWHGLLEKGGLQRVEGSIESSRKQPLLIRYADQTLDSIMLNPGNNRFRLAFPAFGEGRTTITLHLNDRVVDTLRFFVQPERKLAFRFLLDHPDFETRTLATWLGKQGHSVQYDATLSRNIRSSLNINRVTEPDIIITNTSNARNAVVRKVVNEGKSVIFIQSGDPVAGLHAINNALGTRFQAVKISNEAVVPVSIGLTAMPFRFEPGHFMQHVPHYPVAVGKTTGKVAASLLNETFPLQLSGDSITYGKVWNEILAYVRPAPVNAVRWDAPVFKNVPVTIHLNNFGIVPPFLAVGRDTVFTMVSALNDRSASASLLPVQEGWVALGDSLSAEMYVQDYSPLRYASRLRHFMRSSPENTLKKSENAVTGASRKLPGWVWFGALVLCLAAVWIEPKLR</sequence>
<feature type="transmembrane region" description="Helical" evidence="1">
    <location>
        <begin position="12"/>
        <end position="33"/>
    </location>
</feature>
<accession>A0AAU8FGE8</accession>
<evidence type="ECO:0000313" key="2">
    <source>
        <dbReference type="EMBL" id="XCH23179.1"/>
    </source>
</evidence>
<feature type="transmembrane region" description="Helical" evidence="1">
    <location>
        <begin position="42"/>
        <end position="60"/>
    </location>
</feature>
<name>A0AAU8FGE8_9BACT</name>
<keyword evidence="1" id="KW-0812">Transmembrane</keyword>
<evidence type="ECO:0000256" key="1">
    <source>
        <dbReference type="SAM" id="Phobius"/>
    </source>
</evidence>
<keyword evidence="1" id="KW-1133">Transmembrane helix</keyword>
<protein>
    <recommendedName>
        <fullName evidence="3">VWA domain-containing protein</fullName>
    </recommendedName>
</protein>
<dbReference type="AlphaFoldDB" id="A0AAU8FGE8"/>
<proteinExistence type="predicted"/>
<gene>
    <name evidence="2" type="ORF">ABV298_23030</name>
</gene>
<organism evidence="2">
    <name type="scientific">Dyadobacter sp. 676</name>
    <dbReference type="NCBI Taxonomy" id="3088362"/>
    <lineage>
        <taxon>Bacteria</taxon>
        <taxon>Pseudomonadati</taxon>
        <taxon>Bacteroidota</taxon>
        <taxon>Cytophagia</taxon>
        <taxon>Cytophagales</taxon>
        <taxon>Spirosomataceae</taxon>
        <taxon>Dyadobacter</taxon>
    </lineage>
</organism>
<dbReference type="EMBL" id="CP159289">
    <property type="protein sequence ID" value="XCH23179.1"/>
    <property type="molecule type" value="Genomic_DNA"/>
</dbReference>